<feature type="region of interest" description="Disordered" evidence="5">
    <location>
        <begin position="89"/>
        <end position="134"/>
    </location>
</feature>
<gene>
    <name evidence="4 7" type="primary">bamE</name>
    <name evidence="7" type="ORF">GCM10007875_17580</name>
</gene>
<keyword evidence="3 4" id="KW-0998">Cell outer membrane</keyword>
<keyword evidence="1 4" id="KW-0732">Signal</keyword>
<organism evidence="7 8">
    <name type="scientific">Limnobacter litoralis</name>
    <dbReference type="NCBI Taxonomy" id="481366"/>
    <lineage>
        <taxon>Bacteria</taxon>
        <taxon>Pseudomonadati</taxon>
        <taxon>Pseudomonadota</taxon>
        <taxon>Betaproteobacteria</taxon>
        <taxon>Burkholderiales</taxon>
        <taxon>Burkholderiaceae</taxon>
        <taxon>Limnobacter</taxon>
    </lineage>
</organism>
<evidence type="ECO:0000313" key="7">
    <source>
        <dbReference type="EMBL" id="GLR26668.1"/>
    </source>
</evidence>
<dbReference type="InterPro" id="IPR037873">
    <property type="entry name" value="BamE-like"/>
</dbReference>
<evidence type="ECO:0000256" key="4">
    <source>
        <dbReference type="HAMAP-Rule" id="MF_00925"/>
    </source>
</evidence>
<comment type="function">
    <text evidence="4">Part of the outer membrane protein assembly complex, which is involved in assembly and insertion of beta-barrel proteins into the outer membrane.</text>
</comment>
<feature type="domain" description="Outer membrane protein assembly factor BamE" evidence="6">
    <location>
        <begin position="19"/>
        <end position="87"/>
    </location>
</feature>
<evidence type="ECO:0000256" key="2">
    <source>
        <dbReference type="ARBA" id="ARBA00023136"/>
    </source>
</evidence>
<evidence type="ECO:0000256" key="5">
    <source>
        <dbReference type="SAM" id="MobiDB-lite"/>
    </source>
</evidence>
<dbReference type="Pfam" id="PF04355">
    <property type="entry name" value="BamE"/>
    <property type="match status" value="1"/>
</dbReference>
<dbReference type="Gene3D" id="3.30.1450.10">
    <property type="match status" value="1"/>
</dbReference>
<dbReference type="PANTHER" id="PTHR37482:SF1">
    <property type="entry name" value="OUTER MEMBRANE PROTEIN ASSEMBLY FACTOR BAME"/>
    <property type="match status" value="1"/>
</dbReference>
<comment type="subunit">
    <text evidence="4">Part of the Bam complex.</text>
</comment>
<keyword evidence="8" id="KW-1185">Reference proteome</keyword>
<proteinExistence type="inferred from homology"/>
<evidence type="ECO:0000256" key="1">
    <source>
        <dbReference type="ARBA" id="ARBA00022729"/>
    </source>
</evidence>
<comment type="caution">
    <text evidence="7">The sequence shown here is derived from an EMBL/GenBank/DDBJ whole genome shotgun (WGS) entry which is preliminary data.</text>
</comment>
<dbReference type="HAMAP" id="MF_00925">
    <property type="entry name" value="OM_assembly_BamE"/>
    <property type="match status" value="1"/>
</dbReference>
<dbReference type="EMBL" id="BSOJ01000015">
    <property type="protein sequence ID" value="GLR26668.1"/>
    <property type="molecule type" value="Genomic_DNA"/>
</dbReference>
<sequence>MTNYVPSIIKPYKFDIQQGNYVTQADIDRVKIGMTKDQVKYILGTPLLNDAFHANRWDYVYRLKKADGKVYESRYTVIFDGDKLVKKGGENVPENADPVLSPVTQSKPAAKPEPTSQTQDQSQVTGTERAPVLK</sequence>
<evidence type="ECO:0000313" key="8">
    <source>
        <dbReference type="Proteomes" id="UP001156664"/>
    </source>
</evidence>
<comment type="subcellular location">
    <subcellularLocation>
        <location evidence="4">Cell outer membrane</location>
    </subcellularLocation>
</comment>
<comment type="similarity">
    <text evidence="4">Belongs to the BamE family.</text>
</comment>
<accession>A0ABQ5YUT1</accession>
<evidence type="ECO:0000259" key="6">
    <source>
        <dbReference type="Pfam" id="PF04355"/>
    </source>
</evidence>
<reference evidence="8" key="1">
    <citation type="journal article" date="2019" name="Int. J. Syst. Evol. Microbiol.">
        <title>The Global Catalogue of Microorganisms (GCM) 10K type strain sequencing project: providing services to taxonomists for standard genome sequencing and annotation.</title>
        <authorList>
            <consortium name="The Broad Institute Genomics Platform"/>
            <consortium name="The Broad Institute Genome Sequencing Center for Infectious Disease"/>
            <person name="Wu L."/>
            <person name="Ma J."/>
        </authorList>
    </citation>
    <scope>NUCLEOTIDE SEQUENCE [LARGE SCALE GENOMIC DNA]</scope>
    <source>
        <strain evidence="8">NBRC 105857</strain>
    </source>
</reference>
<feature type="compositionally biased region" description="Polar residues" evidence="5">
    <location>
        <begin position="114"/>
        <end position="126"/>
    </location>
</feature>
<evidence type="ECO:0000256" key="3">
    <source>
        <dbReference type="ARBA" id="ARBA00023237"/>
    </source>
</evidence>
<dbReference type="InterPro" id="IPR026592">
    <property type="entry name" value="BamE"/>
</dbReference>
<name>A0ABQ5YUT1_9BURK</name>
<dbReference type="InterPro" id="IPR007450">
    <property type="entry name" value="BamE_dom"/>
</dbReference>
<keyword evidence="2 4" id="KW-0472">Membrane</keyword>
<dbReference type="PANTHER" id="PTHR37482">
    <property type="entry name" value="OUTER MEMBRANE PROTEIN ASSEMBLY FACTOR BAME"/>
    <property type="match status" value="1"/>
</dbReference>
<dbReference type="Proteomes" id="UP001156664">
    <property type="component" value="Unassembled WGS sequence"/>
</dbReference>
<protein>
    <recommendedName>
        <fullName evidence="4">Outer membrane protein assembly factor BamE</fullName>
    </recommendedName>
</protein>